<sequence>MATIDSIAVFDTKNPTSWEAYAEQLECYCAAAQPTDELAKRATLLTVIGREAYAILRSIISPAIPKSQTYDQLVATMKSHFMPQTSLIYRRFVFHKRTQQADETISAYITELRQLAEDCKFEATLTERLRDQLVCGLRDNAIQRRLLAETSLTFDEAFKRALAGEAAANQAKEVQAQNSFAGTISSSHHVQHGKKNSSSFRRHGQSNGQKKTCDGCGGQHKREDCKFKDSECHFCHKKGHIAKVCRSQDSSQQKPQQMPVRKGSSAHQLEELEEVYMESHIHNILPSTDSPKKIRVTVYIEGQPLTMEVDSGSNFSLISSSTYRMLWPNRGPAITKGHLQLLDYQRNPIKLLGFCDINVTFKQNHGTLRLLWFPTLGLSISGVSQATEDSAVEDALREFQDVFSDILGTYTGPKVSLPLDPNARNVPLAIRSRIEDELDRLLKEGVIEPISNPKWSTPIVPVIKSTGAIRLCGDYKVTINTALQDNPYPIPAVNNLLSNLSGGQVFAKIDMAQAYLQLPVDNASAEAQTIITHRGAFKVKRLQFGVSIAPGIFQQVMDEALNDVPGVTPYFDDILVRASTSQELASRLKQVLQILRKLAKKEKCLIGVKTVDFLGYRIDASGIHPSASKLEAIHKAPAPQNQQELQAFLGVTPYFDDILARASTSQELASRLKQVLQILRKLAKKEKCLIGVKTVDFLGYRIDASGTHPSASKIEAIHKAPAPQNQQELQAFLGLLNFYNSFLRDKATVAEPLHRLLDKTAKWKWTNVHEESFQAVKKLLTSDSVLAPFDSSLSTTLTCDASPYGVGAVLSQTKPNGQEVAVAFASRTLTTTERNYAQIDKEAQAVVTGAKKFHHFLYGRRFTLITDHKPLLGIFTTDKPTPEILSPRMLRWSILLQAYKFKLVYKPGSEISNADALSRLSQKPLRMQIPGPPEVLFLEELPAPPLTVANISKMTLRDPLLSRVLNWAWKGWPAKVDKAFQSFANKKSELSVHKNCLLWGNKVVIPRQGQQQVLQELHLNHPGIVRMKNAMSGGQPNINADIEKCVFKCATCQTNRHSPPRAPVHHWEVPRNPWSRLNVDFAGPFEGERFLIIVDAYSKWLEVRRMKSTTAENIVTQLRELFATHGIPDSIVSDNGSQFTSEEFQLFCRNNLIKSILVSPYHPQSNGQVERMVQTVKDSLKRTIYGNWHKRLSSFLLTNHVTPSVATGQSPAELLMGQRLKTFLDRLHPDYWTEKQLKLDAAGAATGRVVRSFQAGDPVFIRSYDSTSAWIPAKVTAQTGPLPYEAITADERKVHRHVDQMKNRPQ</sequence>
<dbReference type="InterPro" id="IPR043502">
    <property type="entry name" value="DNA/RNA_pol_sf"/>
</dbReference>
<dbReference type="GO" id="GO:0015074">
    <property type="term" value="P:DNA integration"/>
    <property type="evidence" value="ECO:0007669"/>
    <property type="project" value="InterPro"/>
</dbReference>
<dbReference type="Gene3D" id="3.30.70.270">
    <property type="match status" value="3"/>
</dbReference>
<accession>A0A085NV85</accession>
<name>A0A085NV85_9BILA</name>
<dbReference type="Gene3D" id="1.10.340.70">
    <property type="match status" value="1"/>
</dbReference>
<dbReference type="GO" id="GO:0004519">
    <property type="term" value="F:endonuclease activity"/>
    <property type="evidence" value="ECO:0007669"/>
    <property type="project" value="UniProtKB-KW"/>
</dbReference>
<dbReference type="InterPro" id="IPR001584">
    <property type="entry name" value="Integrase_cat-core"/>
</dbReference>
<dbReference type="FunFam" id="3.10.20.370:FF:000001">
    <property type="entry name" value="Retrovirus-related Pol polyprotein from transposon 17.6-like protein"/>
    <property type="match status" value="1"/>
</dbReference>
<dbReference type="EMBL" id="KL367474">
    <property type="protein sequence ID" value="KFD73381.1"/>
    <property type="molecule type" value="Genomic_DNA"/>
</dbReference>
<keyword evidence="3" id="KW-0378">Hydrolase</keyword>
<evidence type="ECO:0000256" key="2">
    <source>
        <dbReference type="ARBA" id="ARBA00022722"/>
    </source>
</evidence>
<evidence type="ECO:0000313" key="7">
    <source>
        <dbReference type="EMBL" id="KFD73381.1"/>
    </source>
</evidence>
<dbReference type="GO" id="GO:0003964">
    <property type="term" value="F:RNA-directed DNA polymerase activity"/>
    <property type="evidence" value="ECO:0007669"/>
    <property type="project" value="UniProtKB-KW"/>
</dbReference>
<keyword evidence="3" id="KW-0255">Endonuclease</keyword>
<dbReference type="SUPFAM" id="SSF53098">
    <property type="entry name" value="Ribonuclease H-like"/>
    <property type="match status" value="1"/>
</dbReference>
<dbReference type="SUPFAM" id="SSF50630">
    <property type="entry name" value="Acid proteases"/>
    <property type="match status" value="1"/>
</dbReference>
<gene>
    <name evidence="7" type="ORF">M514_14721</name>
</gene>
<dbReference type="Pfam" id="PF17921">
    <property type="entry name" value="Integrase_H2C2"/>
    <property type="match status" value="1"/>
</dbReference>
<keyword evidence="4" id="KW-0808">Transferase</keyword>
<evidence type="ECO:0000259" key="6">
    <source>
        <dbReference type="PROSITE" id="PS50994"/>
    </source>
</evidence>
<protein>
    <recommendedName>
        <fullName evidence="1">RNA-directed DNA polymerase</fullName>
        <ecNumber evidence="1">2.7.7.49</ecNumber>
    </recommendedName>
</protein>
<dbReference type="FunFam" id="3.30.70.270:FF:000026">
    <property type="entry name" value="Transposon Ty3-G Gag-Pol polyprotein"/>
    <property type="match status" value="1"/>
</dbReference>
<reference evidence="7" key="1">
    <citation type="journal article" date="2014" name="Nat. Genet.">
        <title>Genome and transcriptome of the porcine whipworm Trichuris suis.</title>
        <authorList>
            <person name="Jex A.R."/>
            <person name="Nejsum P."/>
            <person name="Schwarz E.M."/>
            <person name="Hu L."/>
            <person name="Young N.D."/>
            <person name="Hall R.S."/>
            <person name="Korhonen P.K."/>
            <person name="Liao S."/>
            <person name="Thamsborg S."/>
            <person name="Xia J."/>
            <person name="Xu P."/>
            <person name="Wang S."/>
            <person name="Scheerlinck J.P."/>
            <person name="Hofmann A."/>
            <person name="Sternberg P.W."/>
            <person name="Wang J."/>
            <person name="Gasser R.B."/>
        </authorList>
    </citation>
    <scope>NUCLEOTIDE SEQUENCE [LARGE SCALE GENOMIC DNA]</scope>
    <source>
        <strain evidence="7">DCEP-RM93F</strain>
    </source>
</reference>
<keyword evidence="4" id="KW-0548">Nucleotidyltransferase</keyword>
<dbReference type="GO" id="GO:0003676">
    <property type="term" value="F:nucleic acid binding"/>
    <property type="evidence" value="ECO:0007669"/>
    <property type="project" value="InterPro"/>
</dbReference>
<dbReference type="PANTHER" id="PTHR37984">
    <property type="entry name" value="PROTEIN CBG26694"/>
    <property type="match status" value="1"/>
</dbReference>
<dbReference type="CDD" id="cd09274">
    <property type="entry name" value="RNase_HI_RT_Ty3"/>
    <property type="match status" value="1"/>
</dbReference>
<dbReference type="Proteomes" id="UP000030758">
    <property type="component" value="Unassembled WGS sequence"/>
</dbReference>
<dbReference type="CDD" id="cd01647">
    <property type="entry name" value="RT_LTR"/>
    <property type="match status" value="1"/>
</dbReference>
<proteinExistence type="predicted"/>
<dbReference type="InterPro" id="IPR041588">
    <property type="entry name" value="Integrase_H2C2"/>
</dbReference>
<dbReference type="PROSITE" id="PS50994">
    <property type="entry name" value="INTEGRASE"/>
    <property type="match status" value="1"/>
</dbReference>
<dbReference type="InterPro" id="IPR000477">
    <property type="entry name" value="RT_dom"/>
</dbReference>
<dbReference type="Gene3D" id="3.10.10.10">
    <property type="entry name" value="HIV Type 1 Reverse Transcriptase, subunit A, domain 1"/>
    <property type="match status" value="1"/>
</dbReference>
<dbReference type="InterPro" id="IPR021109">
    <property type="entry name" value="Peptidase_aspartic_dom_sf"/>
</dbReference>
<evidence type="ECO:0000256" key="4">
    <source>
        <dbReference type="ARBA" id="ARBA00022918"/>
    </source>
</evidence>
<dbReference type="Pfam" id="PF00665">
    <property type="entry name" value="rve"/>
    <property type="match status" value="1"/>
</dbReference>
<dbReference type="Gene3D" id="3.10.20.370">
    <property type="match status" value="1"/>
</dbReference>
<feature type="compositionally biased region" description="Basic residues" evidence="5">
    <location>
        <begin position="189"/>
        <end position="204"/>
    </location>
</feature>
<dbReference type="InterPro" id="IPR041577">
    <property type="entry name" value="RT_RNaseH_2"/>
</dbReference>
<evidence type="ECO:0000256" key="5">
    <source>
        <dbReference type="SAM" id="MobiDB-lite"/>
    </source>
</evidence>
<dbReference type="FunFam" id="3.30.420.10:FF:000063">
    <property type="entry name" value="Retrovirus-related Pol polyprotein from transposon 297-like Protein"/>
    <property type="match status" value="1"/>
</dbReference>
<feature type="non-terminal residue" evidence="7">
    <location>
        <position position="1306"/>
    </location>
</feature>
<organism evidence="7">
    <name type="scientific">Trichuris suis</name>
    <name type="common">pig whipworm</name>
    <dbReference type="NCBI Taxonomy" id="68888"/>
    <lineage>
        <taxon>Eukaryota</taxon>
        <taxon>Metazoa</taxon>
        <taxon>Ecdysozoa</taxon>
        <taxon>Nematoda</taxon>
        <taxon>Enoplea</taxon>
        <taxon>Dorylaimia</taxon>
        <taxon>Trichinellida</taxon>
        <taxon>Trichuridae</taxon>
        <taxon>Trichuris</taxon>
    </lineage>
</organism>
<dbReference type="InterPro" id="IPR036397">
    <property type="entry name" value="RNaseH_sf"/>
</dbReference>
<feature type="compositionally biased region" description="Polar residues" evidence="5">
    <location>
        <begin position="247"/>
        <end position="256"/>
    </location>
</feature>
<dbReference type="Pfam" id="PF17919">
    <property type="entry name" value="RT_RNaseH_2"/>
    <property type="match status" value="1"/>
</dbReference>
<keyword evidence="4" id="KW-0695">RNA-directed DNA polymerase</keyword>
<dbReference type="PANTHER" id="PTHR37984:SF12">
    <property type="entry name" value="RIBONUCLEASE H"/>
    <property type="match status" value="1"/>
</dbReference>
<dbReference type="Gene3D" id="3.30.420.10">
    <property type="entry name" value="Ribonuclease H-like superfamily/Ribonuclease H"/>
    <property type="match status" value="1"/>
</dbReference>
<dbReference type="SUPFAM" id="SSF56672">
    <property type="entry name" value="DNA/RNA polymerases"/>
    <property type="match status" value="2"/>
</dbReference>
<feature type="region of interest" description="Disordered" evidence="5">
    <location>
        <begin position="183"/>
        <end position="219"/>
    </location>
</feature>
<feature type="region of interest" description="Disordered" evidence="5">
    <location>
        <begin position="246"/>
        <end position="266"/>
    </location>
</feature>
<dbReference type="GO" id="GO:0042575">
    <property type="term" value="C:DNA polymerase complex"/>
    <property type="evidence" value="ECO:0007669"/>
    <property type="project" value="UniProtKB-ARBA"/>
</dbReference>
<dbReference type="InterPro" id="IPR050951">
    <property type="entry name" value="Retrovirus_Pol_polyprotein"/>
</dbReference>
<dbReference type="InterPro" id="IPR043128">
    <property type="entry name" value="Rev_trsase/Diguanyl_cyclase"/>
</dbReference>
<dbReference type="InterPro" id="IPR012337">
    <property type="entry name" value="RNaseH-like_sf"/>
</dbReference>
<dbReference type="EC" id="2.7.7.49" evidence="1"/>
<feature type="domain" description="Integrase catalytic" evidence="6">
    <location>
        <begin position="1069"/>
        <end position="1219"/>
    </location>
</feature>
<keyword evidence="2" id="KW-0540">Nuclease</keyword>
<evidence type="ECO:0000256" key="1">
    <source>
        <dbReference type="ARBA" id="ARBA00012493"/>
    </source>
</evidence>
<evidence type="ECO:0000256" key="3">
    <source>
        <dbReference type="ARBA" id="ARBA00022759"/>
    </source>
</evidence>
<dbReference type="Pfam" id="PF00078">
    <property type="entry name" value="RVT_1"/>
    <property type="match status" value="1"/>
</dbReference>